<organism evidence="2 3">
    <name type="scientific">Trichostrongylus colubriformis</name>
    <name type="common">Black scour worm</name>
    <dbReference type="NCBI Taxonomy" id="6319"/>
    <lineage>
        <taxon>Eukaryota</taxon>
        <taxon>Metazoa</taxon>
        <taxon>Ecdysozoa</taxon>
        <taxon>Nematoda</taxon>
        <taxon>Chromadorea</taxon>
        <taxon>Rhabditida</taxon>
        <taxon>Rhabditina</taxon>
        <taxon>Rhabditomorpha</taxon>
        <taxon>Strongyloidea</taxon>
        <taxon>Trichostrongylidae</taxon>
        <taxon>Trichostrongylus</taxon>
    </lineage>
</organism>
<sequence>MWFILEFVYNYVLILLFLESWSLFLLVFYTLVAHIFLKLFPRYGSGAAVCVSLLLTSSLLFELIGLYNGDFLEERSGFSRLPSIFFTSSVARNSNWFGPLWKLNPVAVVAHLAGEVLVSLSGVCGRSVSAYYQGSGCRTIISSQRRLSTGPSKFKMETLNELSLRIAI</sequence>
<evidence type="ECO:0000256" key="1">
    <source>
        <dbReference type="SAM" id="Phobius"/>
    </source>
</evidence>
<keyword evidence="3" id="KW-1185">Reference proteome</keyword>
<proteinExistence type="predicted"/>
<reference evidence="2 3" key="1">
    <citation type="submission" date="2019-10" db="EMBL/GenBank/DDBJ databases">
        <title>Assembly and Annotation for the nematode Trichostrongylus colubriformis.</title>
        <authorList>
            <person name="Martin J."/>
        </authorList>
    </citation>
    <scope>NUCLEOTIDE SEQUENCE [LARGE SCALE GENOMIC DNA]</scope>
    <source>
        <strain evidence="2">G859</strain>
        <tissue evidence="2">Whole worm</tissue>
    </source>
</reference>
<dbReference type="EMBL" id="WIXE01016602">
    <property type="protein sequence ID" value="KAK5972490.1"/>
    <property type="molecule type" value="Genomic_DNA"/>
</dbReference>
<dbReference type="Proteomes" id="UP001331761">
    <property type="component" value="Unassembled WGS sequence"/>
</dbReference>
<accession>A0AAN8FM85</accession>
<keyword evidence="1" id="KW-0812">Transmembrane</keyword>
<name>A0AAN8FM85_TRICO</name>
<dbReference type="AlphaFoldDB" id="A0AAN8FM85"/>
<keyword evidence="1" id="KW-1133">Transmembrane helix</keyword>
<evidence type="ECO:0000313" key="3">
    <source>
        <dbReference type="Proteomes" id="UP001331761"/>
    </source>
</evidence>
<evidence type="ECO:0000313" key="2">
    <source>
        <dbReference type="EMBL" id="KAK5972490.1"/>
    </source>
</evidence>
<protein>
    <submittedName>
        <fullName evidence="2">Uncharacterized protein</fullName>
    </submittedName>
</protein>
<gene>
    <name evidence="2" type="ORF">GCK32_002270</name>
</gene>
<keyword evidence="1" id="KW-0472">Membrane</keyword>
<comment type="caution">
    <text evidence="2">The sequence shown here is derived from an EMBL/GenBank/DDBJ whole genome shotgun (WGS) entry which is preliminary data.</text>
</comment>
<feature type="transmembrane region" description="Helical" evidence="1">
    <location>
        <begin position="43"/>
        <end position="67"/>
    </location>
</feature>
<feature type="transmembrane region" description="Helical" evidence="1">
    <location>
        <begin position="12"/>
        <end position="37"/>
    </location>
</feature>